<dbReference type="Proteomes" id="UP001174997">
    <property type="component" value="Unassembled WGS sequence"/>
</dbReference>
<gene>
    <name evidence="7" type="ORF">QBC41DRAFT_235214</name>
</gene>
<dbReference type="InterPro" id="IPR020946">
    <property type="entry name" value="Flavin_mOase-like"/>
</dbReference>
<dbReference type="AlphaFoldDB" id="A0AA39Z2W0"/>
<dbReference type="GO" id="GO:0050661">
    <property type="term" value="F:NADP binding"/>
    <property type="evidence" value="ECO:0007669"/>
    <property type="project" value="InterPro"/>
</dbReference>
<evidence type="ECO:0000256" key="2">
    <source>
        <dbReference type="ARBA" id="ARBA00010139"/>
    </source>
</evidence>
<dbReference type="SUPFAM" id="SSF51905">
    <property type="entry name" value="FAD/NAD(P)-binding domain"/>
    <property type="match status" value="3"/>
</dbReference>
<protein>
    <submittedName>
        <fullName evidence="7">Uncharacterized protein</fullName>
    </submittedName>
</protein>
<dbReference type="PRINTS" id="PR00411">
    <property type="entry name" value="PNDRDTASEI"/>
</dbReference>
<organism evidence="7 8">
    <name type="scientific">Cercophora samala</name>
    <dbReference type="NCBI Taxonomy" id="330535"/>
    <lineage>
        <taxon>Eukaryota</taxon>
        <taxon>Fungi</taxon>
        <taxon>Dikarya</taxon>
        <taxon>Ascomycota</taxon>
        <taxon>Pezizomycotina</taxon>
        <taxon>Sordariomycetes</taxon>
        <taxon>Sordariomycetidae</taxon>
        <taxon>Sordariales</taxon>
        <taxon>Lasiosphaeriaceae</taxon>
        <taxon>Cercophora</taxon>
    </lineage>
</organism>
<reference evidence="7" key="1">
    <citation type="submission" date="2023-06" db="EMBL/GenBank/DDBJ databases">
        <title>Genome-scale phylogeny and comparative genomics of the fungal order Sordariales.</title>
        <authorList>
            <consortium name="Lawrence Berkeley National Laboratory"/>
            <person name="Hensen N."/>
            <person name="Bonometti L."/>
            <person name="Westerberg I."/>
            <person name="Brannstrom I.O."/>
            <person name="Guillou S."/>
            <person name="Cros-Aarteil S."/>
            <person name="Calhoun S."/>
            <person name="Haridas S."/>
            <person name="Kuo A."/>
            <person name="Mondo S."/>
            <person name="Pangilinan J."/>
            <person name="Riley R."/>
            <person name="Labutti K."/>
            <person name="Andreopoulos B."/>
            <person name="Lipzen A."/>
            <person name="Chen C."/>
            <person name="Yanf M."/>
            <person name="Daum C."/>
            <person name="Ng V."/>
            <person name="Clum A."/>
            <person name="Steindorff A."/>
            <person name="Ohm R."/>
            <person name="Martin F."/>
            <person name="Silar P."/>
            <person name="Natvig D."/>
            <person name="Lalanne C."/>
            <person name="Gautier V."/>
            <person name="Ament-Velasquez S.L."/>
            <person name="Kruys A."/>
            <person name="Hutchinson M.I."/>
            <person name="Powell A.J."/>
            <person name="Barry K."/>
            <person name="Miller A.N."/>
            <person name="Grigoriev I.V."/>
            <person name="Debuchy R."/>
            <person name="Gladieux P."/>
            <person name="Thoren M.H."/>
            <person name="Johannesson H."/>
        </authorList>
    </citation>
    <scope>NUCLEOTIDE SEQUENCE</scope>
    <source>
        <strain evidence="7">CBS 307.81</strain>
    </source>
</reference>
<dbReference type="PANTHER" id="PTHR43098">
    <property type="entry name" value="L-ORNITHINE N(5)-MONOOXYGENASE-RELATED"/>
    <property type="match status" value="1"/>
</dbReference>
<accession>A0AA39Z2W0</accession>
<evidence type="ECO:0000313" key="8">
    <source>
        <dbReference type="Proteomes" id="UP001174997"/>
    </source>
</evidence>
<dbReference type="GO" id="GO:0004499">
    <property type="term" value="F:N,N-dimethylaniline monooxygenase activity"/>
    <property type="evidence" value="ECO:0007669"/>
    <property type="project" value="InterPro"/>
</dbReference>
<dbReference type="Pfam" id="PF00743">
    <property type="entry name" value="FMO-like"/>
    <property type="match status" value="1"/>
</dbReference>
<keyword evidence="5" id="KW-0521">NADP</keyword>
<proteinExistence type="inferred from homology"/>
<comment type="caution">
    <text evidence="7">The sequence shown here is derived from an EMBL/GenBank/DDBJ whole genome shotgun (WGS) entry which is preliminary data.</text>
</comment>
<dbReference type="EMBL" id="JAULSY010000141">
    <property type="protein sequence ID" value="KAK0662457.1"/>
    <property type="molecule type" value="Genomic_DNA"/>
</dbReference>
<evidence type="ECO:0000256" key="1">
    <source>
        <dbReference type="ARBA" id="ARBA00001974"/>
    </source>
</evidence>
<evidence type="ECO:0000256" key="6">
    <source>
        <dbReference type="ARBA" id="ARBA00023002"/>
    </source>
</evidence>
<comment type="cofactor">
    <cofactor evidence="1">
        <name>FAD</name>
        <dbReference type="ChEBI" id="CHEBI:57692"/>
    </cofactor>
</comment>
<evidence type="ECO:0000256" key="3">
    <source>
        <dbReference type="ARBA" id="ARBA00022630"/>
    </source>
</evidence>
<evidence type="ECO:0000256" key="4">
    <source>
        <dbReference type="ARBA" id="ARBA00022827"/>
    </source>
</evidence>
<evidence type="ECO:0000313" key="7">
    <source>
        <dbReference type="EMBL" id="KAK0662457.1"/>
    </source>
</evidence>
<name>A0AA39Z2W0_9PEZI</name>
<keyword evidence="6" id="KW-0560">Oxidoreductase</keyword>
<dbReference type="Gene3D" id="3.50.50.60">
    <property type="entry name" value="FAD/NAD(P)-binding domain"/>
    <property type="match status" value="2"/>
</dbReference>
<sequence>MTTSDVLPGAPPNMEAIQAKFASLQQKYTEEAAKRFRSDGTSQYVNLADAKNERIHDLGRDPWVDHAALNGQTPAVKDGGKYKFVILGGGYGGLIAAVKLIEAGLVNGPDDLRIIEAGGGYGGTWYWNRYPGLHCDVESYLYMPLLEETGYMPKHKYSTGLELREQAERIATKWDLNDKALFRSEITECRWSDEEELWNLGVTEDRGPEEGKRSLNIQANYFLVLSGVLTIPHVPKIPGLEGFGGEMFHTSRWNYGVTGGSQEDQTLTGLEGKRVGIIGTGATAIQVVPQLAKFAKEVYVFQRTPSSVTWRGQKETDPEEWKTKIAYKKGWQQERRENWDTFLNYAAKPGYPNLVADGWTEMPAYAAVIGSPTFGIIEPTPEKIGEHVGRVLMLDIERAEKVRGRIDEIVKDPKTAAALKPWYPVWCKRPTFSDEYLQAFNLPNVHLVDTNGKGVDSATTEALVVDGQEYPLDILVLSTGYRSPGYGALNPAKRTGIKIYGRGGRSIDDKWEEKGASTFHGIVSNGYPNFFFGPFGQFAQSANNAETLEVAADHMVHFIKKAEEKVGGLAVIDATNEAEEGWAMEALKRAGYFASLTVCTPGYMTLEGEFNKPDESPAEMMKKARMGLWSEGILSFMKLLDEYRAGDLEGIDVNPRKSR</sequence>
<dbReference type="InterPro" id="IPR036188">
    <property type="entry name" value="FAD/NAD-bd_sf"/>
</dbReference>
<keyword evidence="3" id="KW-0285">Flavoprotein</keyword>
<dbReference type="InterPro" id="IPR050775">
    <property type="entry name" value="FAD-binding_Monooxygenases"/>
</dbReference>
<keyword evidence="4" id="KW-0274">FAD</keyword>
<comment type="similarity">
    <text evidence="2">Belongs to the FAD-binding monooxygenase family.</text>
</comment>
<dbReference type="GO" id="GO:0050660">
    <property type="term" value="F:flavin adenine dinucleotide binding"/>
    <property type="evidence" value="ECO:0007669"/>
    <property type="project" value="InterPro"/>
</dbReference>
<keyword evidence="8" id="KW-1185">Reference proteome</keyword>
<evidence type="ECO:0000256" key="5">
    <source>
        <dbReference type="ARBA" id="ARBA00022857"/>
    </source>
</evidence>
<dbReference type="PANTHER" id="PTHR43098:SF2">
    <property type="entry name" value="FAD-BINDING MONOOXYGENASE AUSB-RELATED"/>
    <property type="match status" value="1"/>
</dbReference>